<proteinExistence type="predicted"/>
<evidence type="ECO:0000313" key="2">
    <source>
        <dbReference type="Proteomes" id="UP000018420"/>
    </source>
</evidence>
<dbReference type="RefSeq" id="WP_004907669.1">
    <property type="nucleotide sequence ID" value="NZ_ASYZ01000033.1"/>
</dbReference>
<dbReference type="EMBL" id="ASYZ01000033">
    <property type="protein sequence ID" value="EPR86866.1"/>
    <property type="molecule type" value="Genomic_DNA"/>
</dbReference>
<comment type="caution">
    <text evidence="1">The sequence shown here is derived from an EMBL/GenBank/DDBJ whole genome shotgun (WGS) entry which is preliminary data.</text>
</comment>
<name>S7WUJ3_ACIJU</name>
<dbReference type="Proteomes" id="UP000018420">
    <property type="component" value="Unassembled WGS sequence"/>
</dbReference>
<protein>
    <recommendedName>
        <fullName evidence="3">Anaphase-promoting complex subunit 4 WD40 domain-containing protein</fullName>
    </recommendedName>
</protein>
<reference evidence="1 2" key="1">
    <citation type="submission" date="2013-05" db="EMBL/GenBank/DDBJ databases">
        <title>Genome assembly of Acinetobacter junii MTCC 11364.</title>
        <authorList>
            <person name="Khatri I."/>
            <person name="Singh N.K."/>
            <person name="Subramanian S."/>
            <person name="Mayilraj S."/>
        </authorList>
    </citation>
    <scope>NUCLEOTIDE SEQUENCE [LARGE SCALE GENOMIC DNA]</scope>
    <source>
        <strain evidence="1 2">MTCC 11364</strain>
    </source>
</reference>
<evidence type="ECO:0000313" key="1">
    <source>
        <dbReference type="EMBL" id="EPR86866.1"/>
    </source>
</evidence>
<dbReference type="PATRIC" id="fig|1330047.3.peg.722"/>
<dbReference type="InterPro" id="IPR011044">
    <property type="entry name" value="Quino_amine_DH_bsu"/>
</dbReference>
<accession>S7WUJ3</accession>
<sequence length="314" mass="35004">MKLMPQFDIRLDVAPTSLAFSPDGQFLLAGGFELDQVHVYAINDDVPKLVKTLPMRWASCPPHTIQWLNGRIYAVGNGGEVCYIWNDQNFKVERTVDMSAELSRIKSISVIGDKLLIAGETKYGDEDKPDIYIMNVASGKILSSFCSGCFIDKATWNGETVWIAYNDFTNGSGADAAFMVKQIATADIEETRFIKIASGEVRDIHISHLNNKCYVSANSTNTITEAVLADVGNWVDVLPEENIASFTVADQELVLFLDVFNGNHFEIRNYQDQGKKFAKLFLNRHSSSSLGMAYKNHRLACSRDNHVLVFNVQA</sequence>
<organism evidence="1 2">
    <name type="scientific">Acinetobacter junii CIP 107470 = MTCC 11364</name>
    <dbReference type="NCBI Taxonomy" id="1217666"/>
    <lineage>
        <taxon>Bacteria</taxon>
        <taxon>Pseudomonadati</taxon>
        <taxon>Pseudomonadota</taxon>
        <taxon>Gammaproteobacteria</taxon>
        <taxon>Moraxellales</taxon>
        <taxon>Moraxellaceae</taxon>
        <taxon>Acinetobacter</taxon>
    </lineage>
</organism>
<evidence type="ECO:0008006" key="3">
    <source>
        <dbReference type="Google" id="ProtNLM"/>
    </source>
</evidence>
<dbReference type="Gene3D" id="2.130.10.10">
    <property type="entry name" value="YVTN repeat-like/Quinoprotein amine dehydrogenase"/>
    <property type="match status" value="1"/>
</dbReference>
<dbReference type="AlphaFoldDB" id="S7WUJ3"/>
<gene>
    <name evidence="1" type="ORF">L292_2100</name>
</gene>
<dbReference type="SUPFAM" id="SSF50969">
    <property type="entry name" value="YVTN repeat-like/Quinoprotein amine dehydrogenase"/>
    <property type="match status" value="1"/>
</dbReference>
<dbReference type="InterPro" id="IPR015943">
    <property type="entry name" value="WD40/YVTN_repeat-like_dom_sf"/>
</dbReference>